<reference evidence="2" key="1">
    <citation type="journal article" date="2018" name="Sci. Rep.">
        <title>Lignite coal burning seam in the remote Altai Mountains harbors a hydrogen-driven thermophilic microbial community.</title>
        <authorList>
            <person name="Kadnikov V.V."/>
            <person name="Mardanov A.V."/>
            <person name="Ivasenko D.A."/>
            <person name="Antsiferov D.V."/>
            <person name="Beletsky A.V."/>
            <person name="Karnachuk O.V."/>
            <person name="Ravin N.V."/>
        </authorList>
    </citation>
    <scope>NUCLEOTIDE SEQUENCE [LARGE SCALE GENOMIC DNA]</scope>
</reference>
<dbReference type="AlphaFoldDB" id="A0A2R6Y3J2"/>
<evidence type="ECO:0000313" key="2">
    <source>
        <dbReference type="Proteomes" id="UP000244338"/>
    </source>
</evidence>
<name>A0A2R6Y3J2_9BACL</name>
<dbReference type="SUPFAM" id="SSF47077">
    <property type="entry name" value="T4 endonuclease V"/>
    <property type="match status" value="1"/>
</dbReference>
<comment type="caution">
    <text evidence="1">The sequence shown here is derived from an EMBL/GenBank/DDBJ whole genome shotgun (WGS) entry which is preliminary data.</text>
</comment>
<evidence type="ECO:0000313" key="1">
    <source>
        <dbReference type="EMBL" id="PTQ57249.1"/>
    </source>
</evidence>
<dbReference type="InterPro" id="IPR004260">
    <property type="entry name" value="Pyr-dimer_DNA_glycosylase"/>
</dbReference>
<dbReference type="Pfam" id="PF03013">
    <property type="entry name" value="Pyr_excise"/>
    <property type="match status" value="1"/>
</dbReference>
<protein>
    <recommendedName>
        <fullName evidence="3">Pyrimidine dimer DNA glycosylase</fullName>
    </recommendedName>
</protein>
<dbReference type="Proteomes" id="UP000244338">
    <property type="component" value="Unassembled WGS sequence"/>
</dbReference>
<sequence>MALRIWDIAPGYLNRASLLGEHRELHGIVSIHLHGKRGYVHHPETKRWKEHLPARYVRHTMG</sequence>
<gene>
    <name evidence="1" type="ORF">BSOLF_2014</name>
</gene>
<organism evidence="1 2">
    <name type="scientific">Candidatus Carbonibacillus altaicus</name>
    <dbReference type="NCBI Taxonomy" id="2163959"/>
    <lineage>
        <taxon>Bacteria</taxon>
        <taxon>Bacillati</taxon>
        <taxon>Bacillota</taxon>
        <taxon>Bacilli</taxon>
        <taxon>Bacillales</taxon>
        <taxon>Candidatus Carbonibacillus</taxon>
    </lineage>
</organism>
<evidence type="ECO:0008006" key="3">
    <source>
        <dbReference type="Google" id="ProtNLM"/>
    </source>
</evidence>
<accession>A0A2R6Y3J2</accession>
<proteinExistence type="predicted"/>
<dbReference type="EMBL" id="PEBX01000010">
    <property type="protein sequence ID" value="PTQ57249.1"/>
    <property type="molecule type" value="Genomic_DNA"/>
</dbReference>